<dbReference type="OrthoDB" id="319369at2759"/>
<dbReference type="Proteomes" id="UP000692954">
    <property type="component" value="Unassembled WGS sequence"/>
</dbReference>
<dbReference type="InterPro" id="IPR000999">
    <property type="entry name" value="RNase_III_dom"/>
</dbReference>
<feature type="domain" description="RNase III" evidence="1">
    <location>
        <begin position="87"/>
        <end position="147"/>
    </location>
</feature>
<dbReference type="EMBL" id="CAJJDN010000102">
    <property type="protein sequence ID" value="CAD8113010.1"/>
    <property type="molecule type" value="Genomic_DNA"/>
</dbReference>
<proteinExistence type="predicted"/>
<dbReference type="SMART" id="SM00535">
    <property type="entry name" value="RIBOc"/>
    <property type="match status" value="1"/>
</dbReference>
<keyword evidence="3" id="KW-1185">Reference proteome</keyword>
<evidence type="ECO:0000313" key="3">
    <source>
        <dbReference type="Proteomes" id="UP000692954"/>
    </source>
</evidence>
<reference evidence="2" key="1">
    <citation type="submission" date="2021-01" db="EMBL/GenBank/DDBJ databases">
        <authorList>
            <consortium name="Genoscope - CEA"/>
            <person name="William W."/>
        </authorList>
    </citation>
    <scope>NUCLEOTIDE SEQUENCE</scope>
</reference>
<sequence>MQAIQEDHSNLRTLLEFQYSDLYHKAMTFKNYHIEYTARNKDNPLKYGNNENFIELGMDLIEFYFIEFFTYQNLPNKDHKTFSTYTEIKKQKQVLLSDQNLAEVTIQLGLKDEMHLAINSSKELKNNPKIQAQALKAVIGAQYFDKQKDLNLLRKLLKVLYQYLIKKSLDESMSFVKLENFKGDFKEFMDKHPEYSYKLNYQEFRDTLDANKKKYEYELVINDVIPIKRSGDQKKPVERKVFQDSMLLLKMDQFKQLLDDSIKSQLSQSFTGVSMAFQKSSIIESNIQSEIHNKLYFIERLGQLEQNLKSQNVEKPQNRMDLAKL</sequence>
<dbReference type="PROSITE" id="PS50142">
    <property type="entry name" value="RNASE_3_2"/>
    <property type="match status" value="1"/>
</dbReference>
<evidence type="ECO:0000259" key="1">
    <source>
        <dbReference type="PROSITE" id="PS50142"/>
    </source>
</evidence>
<dbReference type="GO" id="GO:0004525">
    <property type="term" value="F:ribonuclease III activity"/>
    <property type="evidence" value="ECO:0007669"/>
    <property type="project" value="InterPro"/>
</dbReference>
<dbReference type="AlphaFoldDB" id="A0A8S1QEP1"/>
<gene>
    <name evidence="2" type="ORF">PSON_ATCC_30995.1.T1020055</name>
</gene>
<comment type="caution">
    <text evidence="2">The sequence shown here is derived from an EMBL/GenBank/DDBJ whole genome shotgun (WGS) entry which is preliminary data.</text>
</comment>
<protein>
    <recommendedName>
        <fullName evidence="1">RNase III domain-containing protein</fullName>
    </recommendedName>
</protein>
<dbReference type="GO" id="GO:0006396">
    <property type="term" value="P:RNA processing"/>
    <property type="evidence" value="ECO:0007669"/>
    <property type="project" value="InterPro"/>
</dbReference>
<dbReference type="Pfam" id="PF14622">
    <property type="entry name" value="Ribonucleas_3_3"/>
    <property type="match status" value="1"/>
</dbReference>
<evidence type="ECO:0000313" key="2">
    <source>
        <dbReference type="EMBL" id="CAD8113010.1"/>
    </source>
</evidence>
<name>A0A8S1QEP1_9CILI</name>
<accession>A0A8S1QEP1</accession>
<organism evidence="2 3">
    <name type="scientific">Paramecium sonneborni</name>
    <dbReference type="NCBI Taxonomy" id="65129"/>
    <lineage>
        <taxon>Eukaryota</taxon>
        <taxon>Sar</taxon>
        <taxon>Alveolata</taxon>
        <taxon>Ciliophora</taxon>
        <taxon>Intramacronucleata</taxon>
        <taxon>Oligohymenophorea</taxon>
        <taxon>Peniculida</taxon>
        <taxon>Parameciidae</taxon>
        <taxon>Paramecium</taxon>
    </lineage>
</organism>